<name>A0A9D7S7V1_9BACT</name>
<comment type="caution">
    <text evidence="13">The sequence shown here is derived from an EMBL/GenBank/DDBJ whole genome shotgun (WGS) entry which is preliminary data.</text>
</comment>
<dbReference type="SUPFAM" id="SSF53955">
    <property type="entry name" value="Lysozyme-like"/>
    <property type="match status" value="1"/>
</dbReference>
<feature type="domain" description="Glycosyl transferase family 51" evidence="12">
    <location>
        <begin position="58"/>
        <end position="225"/>
    </location>
</feature>
<keyword evidence="3 11" id="KW-0328">Glycosyltransferase</keyword>
<proteinExistence type="inferred from homology"/>
<evidence type="ECO:0000256" key="1">
    <source>
        <dbReference type="ARBA" id="ARBA00022475"/>
    </source>
</evidence>
<evidence type="ECO:0000259" key="12">
    <source>
        <dbReference type="Pfam" id="PF00912"/>
    </source>
</evidence>
<dbReference type="GO" id="GO:0008360">
    <property type="term" value="P:regulation of cell shape"/>
    <property type="evidence" value="ECO:0007669"/>
    <property type="project" value="UniProtKB-KW"/>
</dbReference>
<dbReference type="NCBIfam" id="TIGR02070">
    <property type="entry name" value="mono_pep_trsgly"/>
    <property type="match status" value="1"/>
</dbReference>
<organism evidence="13 14">
    <name type="scientific">Candidatus Defluviibacterium haderslevense</name>
    <dbReference type="NCBI Taxonomy" id="2981993"/>
    <lineage>
        <taxon>Bacteria</taxon>
        <taxon>Pseudomonadati</taxon>
        <taxon>Bacteroidota</taxon>
        <taxon>Saprospiria</taxon>
        <taxon>Saprospirales</taxon>
        <taxon>Saprospiraceae</taxon>
        <taxon>Candidatus Defluviibacterium</taxon>
    </lineage>
</organism>
<dbReference type="InterPro" id="IPR036950">
    <property type="entry name" value="PBP_transglycosylase"/>
</dbReference>
<evidence type="ECO:0000256" key="6">
    <source>
        <dbReference type="ARBA" id="ARBA00022960"/>
    </source>
</evidence>
<dbReference type="GO" id="GO:0008955">
    <property type="term" value="F:peptidoglycan glycosyltransferase activity"/>
    <property type="evidence" value="ECO:0007669"/>
    <property type="project" value="UniProtKB-UniRule"/>
</dbReference>
<accession>A0A9D7S7V1</accession>
<dbReference type="InterPro" id="IPR023346">
    <property type="entry name" value="Lysozyme-like_dom_sf"/>
</dbReference>
<evidence type="ECO:0000256" key="4">
    <source>
        <dbReference type="ARBA" id="ARBA00022679"/>
    </source>
</evidence>
<evidence type="ECO:0000256" key="7">
    <source>
        <dbReference type="ARBA" id="ARBA00022984"/>
    </source>
</evidence>
<reference evidence="13 14" key="1">
    <citation type="submission" date="2020-10" db="EMBL/GenBank/DDBJ databases">
        <title>Connecting structure to function with the recovery of over 1000 high-quality activated sludge metagenome-assembled genomes encoding full-length rRNA genes using long-read sequencing.</title>
        <authorList>
            <person name="Singleton C.M."/>
            <person name="Petriglieri F."/>
            <person name="Kristensen J.M."/>
            <person name="Kirkegaard R.H."/>
            <person name="Michaelsen T.Y."/>
            <person name="Andersen M.H."/>
            <person name="Karst S.M."/>
            <person name="Dueholm M.S."/>
            <person name="Nielsen P.H."/>
            <person name="Albertsen M."/>
        </authorList>
    </citation>
    <scope>NUCLEOTIDE SEQUENCE [LARGE SCALE GENOMIC DNA]</scope>
    <source>
        <strain evidence="13">Ribe_18-Q3-R11-54_BAT3C.373</strain>
    </source>
</reference>
<gene>
    <name evidence="11 13" type="primary">mtgA</name>
    <name evidence="13" type="ORF">IPO85_08600</name>
</gene>
<dbReference type="AlphaFoldDB" id="A0A9D7S7V1"/>
<sequence length="247" mass="29038">MKNLLFRILSWFKQLTKLRKAFVIIALVIALHWVYVILLILFFPPITTTQINSIFEGYSLHRDYVCIDQISPEAALAVLAAEDQTFMNHFGIDLESIEKAIEHNKKKHKRKHGASTISQQVAKNIFLWQGRSWFRKGLEVYFTFMIELLWTKERILEMYLNTVEMGEGIFGIEAAARQYFKKSARFLTRDEAAMIAASLPNPKKYKVKPMSAWVMLRKPWIVEQMNHLEYDEDIRQLINGMYSTKRK</sequence>
<keyword evidence="6 11" id="KW-0133">Cell shape</keyword>
<dbReference type="Pfam" id="PF00912">
    <property type="entry name" value="Transgly"/>
    <property type="match status" value="1"/>
</dbReference>
<evidence type="ECO:0000256" key="9">
    <source>
        <dbReference type="ARBA" id="ARBA00023136"/>
    </source>
</evidence>
<dbReference type="HAMAP" id="MF_00766">
    <property type="entry name" value="PGT_MtgA"/>
    <property type="match status" value="1"/>
</dbReference>
<dbReference type="GO" id="GO:0016763">
    <property type="term" value="F:pentosyltransferase activity"/>
    <property type="evidence" value="ECO:0007669"/>
    <property type="project" value="InterPro"/>
</dbReference>
<evidence type="ECO:0000256" key="3">
    <source>
        <dbReference type="ARBA" id="ARBA00022676"/>
    </source>
</evidence>
<evidence type="ECO:0000256" key="5">
    <source>
        <dbReference type="ARBA" id="ARBA00022692"/>
    </source>
</evidence>
<dbReference type="InterPro" id="IPR001264">
    <property type="entry name" value="Glyco_trans_51"/>
</dbReference>
<protein>
    <recommendedName>
        <fullName evidence="11">Biosynthetic peptidoglycan transglycosylase</fullName>
        <ecNumber evidence="11">2.4.99.28</ecNumber>
    </recommendedName>
    <alternativeName>
        <fullName evidence="11">Glycan polymerase</fullName>
    </alternativeName>
    <alternativeName>
        <fullName evidence="11">Peptidoglycan glycosyltransferase MtgA</fullName>
        <shortName evidence="11">PGT</shortName>
    </alternativeName>
</protein>
<dbReference type="GO" id="GO:0005886">
    <property type="term" value="C:plasma membrane"/>
    <property type="evidence" value="ECO:0007669"/>
    <property type="project" value="UniProtKB-SubCell"/>
</dbReference>
<dbReference type="PANTHER" id="PTHR30400:SF0">
    <property type="entry name" value="BIOSYNTHETIC PEPTIDOGLYCAN TRANSGLYCOSYLASE"/>
    <property type="match status" value="1"/>
</dbReference>
<comment type="pathway">
    <text evidence="11">Cell wall biogenesis; peptidoglycan biosynthesis.</text>
</comment>
<evidence type="ECO:0000313" key="14">
    <source>
        <dbReference type="Proteomes" id="UP000808349"/>
    </source>
</evidence>
<comment type="catalytic activity">
    <reaction evidence="11">
        <text>[GlcNAc-(1-&gt;4)-Mur2Ac(oyl-L-Ala-gamma-D-Glu-L-Lys-D-Ala-D-Ala)](n)-di-trans,octa-cis-undecaprenyl diphosphate + beta-D-GlcNAc-(1-&gt;4)-Mur2Ac(oyl-L-Ala-gamma-D-Glu-L-Lys-D-Ala-D-Ala)-di-trans,octa-cis-undecaprenyl diphosphate = [GlcNAc-(1-&gt;4)-Mur2Ac(oyl-L-Ala-gamma-D-Glu-L-Lys-D-Ala-D-Ala)](n+1)-di-trans,octa-cis-undecaprenyl diphosphate + di-trans,octa-cis-undecaprenyl diphosphate + H(+)</text>
        <dbReference type="Rhea" id="RHEA:23708"/>
        <dbReference type="Rhea" id="RHEA-COMP:9602"/>
        <dbReference type="Rhea" id="RHEA-COMP:9603"/>
        <dbReference type="ChEBI" id="CHEBI:15378"/>
        <dbReference type="ChEBI" id="CHEBI:58405"/>
        <dbReference type="ChEBI" id="CHEBI:60033"/>
        <dbReference type="ChEBI" id="CHEBI:78435"/>
        <dbReference type="EC" id="2.4.99.28"/>
    </reaction>
</comment>
<dbReference type="PANTHER" id="PTHR30400">
    <property type="entry name" value="MONOFUNCTIONAL BIOSYNTHETIC PEPTIDOGLYCAN TRANSGLYCOSYLASE"/>
    <property type="match status" value="1"/>
</dbReference>
<keyword evidence="1 11" id="KW-1003">Cell membrane</keyword>
<keyword evidence="8 11" id="KW-1133">Transmembrane helix</keyword>
<keyword evidence="4 11" id="KW-0808">Transferase</keyword>
<dbReference type="GO" id="GO:0071555">
    <property type="term" value="P:cell wall organization"/>
    <property type="evidence" value="ECO:0007669"/>
    <property type="project" value="UniProtKB-KW"/>
</dbReference>
<comment type="subcellular location">
    <subcellularLocation>
        <location evidence="11">Cell membrane</location>
        <topology evidence="11">Single-pass membrane protein</topology>
    </subcellularLocation>
</comment>
<evidence type="ECO:0000256" key="11">
    <source>
        <dbReference type="HAMAP-Rule" id="MF_00766"/>
    </source>
</evidence>
<dbReference type="Proteomes" id="UP000808349">
    <property type="component" value="Unassembled WGS sequence"/>
</dbReference>
<comment type="function">
    <text evidence="11">Peptidoglycan polymerase that catalyzes glycan chain elongation from lipid-linked precursors.</text>
</comment>
<dbReference type="GO" id="GO:0009252">
    <property type="term" value="P:peptidoglycan biosynthetic process"/>
    <property type="evidence" value="ECO:0007669"/>
    <property type="project" value="UniProtKB-UniRule"/>
</dbReference>
<feature type="transmembrane region" description="Helical" evidence="11">
    <location>
        <begin position="21"/>
        <end position="43"/>
    </location>
</feature>
<dbReference type="Gene3D" id="1.10.3810.10">
    <property type="entry name" value="Biosynthetic peptidoglycan transglycosylase-like"/>
    <property type="match status" value="1"/>
</dbReference>
<evidence type="ECO:0000256" key="8">
    <source>
        <dbReference type="ARBA" id="ARBA00022989"/>
    </source>
</evidence>
<dbReference type="GO" id="GO:0009274">
    <property type="term" value="C:peptidoglycan-based cell wall"/>
    <property type="evidence" value="ECO:0007669"/>
    <property type="project" value="InterPro"/>
</dbReference>
<dbReference type="InterPro" id="IPR011812">
    <property type="entry name" value="Pep_trsgly"/>
</dbReference>
<dbReference type="EC" id="2.4.99.28" evidence="11"/>
<evidence type="ECO:0000313" key="13">
    <source>
        <dbReference type="EMBL" id="MBK9717555.1"/>
    </source>
</evidence>
<evidence type="ECO:0000256" key="2">
    <source>
        <dbReference type="ARBA" id="ARBA00022519"/>
    </source>
</evidence>
<comment type="similarity">
    <text evidence="11">Belongs to the glycosyltransferase 51 family.</text>
</comment>
<keyword evidence="7 11" id="KW-0573">Peptidoglycan synthesis</keyword>
<keyword evidence="9 11" id="KW-0472">Membrane</keyword>
<keyword evidence="10 11" id="KW-0961">Cell wall biogenesis/degradation</keyword>
<keyword evidence="2" id="KW-0997">Cell inner membrane</keyword>
<dbReference type="EMBL" id="JADKFW010000004">
    <property type="protein sequence ID" value="MBK9717555.1"/>
    <property type="molecule type" value="Genomic_DNA"/>
</dbReference>
<evidence type="ECO:0000256" key="10">
    <source>
        <dbReference type="ARBA" id="ARBA00023316"/>
    </source>
</evidence>
<keyword evidence="5 11" id="KW-0812">Transmembrane</keyword>